<feature type="chain" id="PRO_5003506296" description="acid phosphatase" evidence="9">
    <location>
        <begin position="28"/>
        <end position="627"/>
    </location>
</feature>
<protein>
    <recommendedName>
        <fullName evidence="3">acid phosphatase</fullName>
        <ecNumber evidence="3">3.1.3.2</ecNumber>
    </recommendedName>
</protein>
<keyword evidence="6" id="KW-1015">Disulfide bond</keyword>
<comment type="similarity">
    <text evidence="2">Belongs to the histidine acid phosphatase family.</text>
</comment>
<reference key="2">
    <citation type="submission" date="2011-10" db="EMBL/GenBank/DDBJ databases">
        <title>The genome and transcriptome sequence of Clonorchis sinensis provide insights into the carcinogenic liver fluke.</title>
        <authorList>
            <person name="Wang X."/>
            <person name="Huang Y."/>
            <person name="Chen W."/>
            <person name="Liu H."/>
            <person name="Guo L."/>
            <person name="Chen Y."/>
            <person name="Luo F."/>
            <person name="Zhou W."/>
            <person name="Sun J."/>
            <person name="Mao Q."/>
            <person name="Liang P."/>
            <person name="Zhou C."/>
            <person name="Tian Y."/>
            <person name="Men J."/>
            <person name="Lv X."/>
            <person name="Huang L."/>
            <person name="Zhou J."/>
            <person name="Hu Y."/>
            <person name="Li R."/>
            <person name="Zhang F."/>
            <person name="Lei H."/>
            <person name="Li X."/>
            <person name="Hu X."/>
            <person name="Liang C."/>
            <person name="Xu J."/>
            <person name="Wu Z."/>
            <person name="Yu X."/>
        </authorList>
    </citation>
    <scope>NUCLEOTIDE SEQUENCE</scope>
    <source>
        <strain>Henan</strain>
    </source>
</reference>
<comment type="catalytic activity">
    <reaction evidence="1">
        <text>a phosphate monoester + H2O = an alcohol + phosphate</text>
        <dbReference type="Rhea" id="RHEA:15017"/>
        <dbReference type="ChEBI" id="CHEBI:15377"/>
        <dbReference type="ChEBI" id="CHEBI:30879"/>
        <dbReference type="ChEBI" id="CHEBI:43474"/>
        <dbReference type="ChEBI" id="CHEBI:67140"/>
        <dbReference type="EC" id="3.1.3.2"/>
    </reaction>
</comment>
<feature type="transmembrane region" description="Helical" evidence="8">
    <location>
        <begin position="583"/>
        <end position="605"/>
    </location>
</feature>
<keyword evidence="8" id="KW-1133">Transmembrane helix</keyword>
<evidence type="ECO:0000256" key="9">
    <source>
        <dbReference type="SAM" id="SignalP"/>
    </source>
</evidence>
<dbReference type="Proteomes" id="UP000008909">
    <property type="component" value="Unassembled WGS sequence"/>
</dbReference>
<evidence type="ECO:0000256" key="8">
    <source>
        <dbReference type="SAM" id="Phobius"/>
    </source>
</evidence>
<dbReference type="InterPro" id="IPR050645">
    <property type="entry name" value="Histidine_acid_phosphatase"/>
</dbReference>
<proteinExistence type="inferred from homology"/>
<accession>G7YDJ4</accession>
<dbReference type="Pfam" id="PF00328">
    <property type="entry name" value="His_Phos_2"/>
    <property type="match status" value="1"/>
</dbReference>
<evidence type="ECO:0000256" key="5">
    <source>
        <dbReference type="ARBA" id="ARBA00022801"/>
    </source>
</evidence>
<evidence type="ECO:0000256" key="1">
    <source>
        <dbReference type="ARBA" id="ARBA00000032"/>
    </source>
</evidence>
<organism evidence="10 11">
    <name type="scientific">Clonorchis sinensis</name>
    <name type="common">Chinese liver fluke</name>
    <dbReference type="NCBI Taxonomy" id="79923"/>
    <lineage>
        <taxon>Eukaryota</taxon>
        <taxon>Metazoa</taxon>
        <taxon>Spiralia</taxon>
        <taxon>Lophotrochozoa</taxon>
        <taxon>Platyhelminthes</taxon>
        <taxon>Trematoda</taxon>
        <taxon>Digenea</taxon>
        <taxon>Opisthorchiida</taxon>
        <taxon>Opisthorchiata</taxon>
        <taxon>Opisthorchiidae</taxon>
        <taxon>Clonorchis</taxon>
    </lineage>
</organism>
<keyword evidence="8" id="KW-0472">Membrane</keyword>
<dbReference type="PROSITE" id="PS00616">
    <property type="entry name" value="HIS_ACID_PHOSPHAT_1"/>
    <property type="match status" value="1"/>
</dbReference>
<evidence type="ECO:0000256" key="2">
    <source>
        <dbReference type="ARBA" id="ARBA00005375"/>
    </source>
</evidence>
<evidence type="ECO:0000256" key="7">
    <source>
        <dbReference type="ARBA" id="ARBA00023180"/>
    </source>
</evidence>
<dbReference type="AlphaFoldDB" id="G7YDJ4"/>
<dbReference type="InterPro" id="IPR033379">
    <property type="entry name" value="Acid_Pase_AS"/>
</dbReference>
<reference evidence="10" key="1">
    <citation type="journal article" date="2011" name="Genome Biol.">
        <title>The draft genome of the carcinogenic human liver fluke Clonorchis sinensis.</title>
        <authorList>
            <person name="Wang X."/>
            <person name="Chen W."/>
            <person name="Huang Y."/>
            <person name="Sun J."/>
            <person name="Men J."/>
            <person name="Liu H."/>
            <person name="Luo F."/>
            <person name="Guo L."/>
            <person name="Lv X."/>
            <person name="Deng C."/>
            <person name="Zhou C."/>
            <person name="Fan Y."/>
            <person name="Li X."/>
            <person name="Huang L."/>
            <person name="Hu Y."/>
            <person name="Liang C."/>
            <person name="Hu X."/>
            <person name="Xu J."/>
            <person name="Yu X."/>
        </authorList>
    </citation>
    <scope>NUCLEOTIDE SEQUENCE [LARGE SCALE GENOMIC DNA]</scope>
    <source>
        <strain evidence="10">Henan</strain>
    </source>
</reference>
<evidence type="ECO:0000256" key="4">
    <source>
        <dbReference type="ARBA" id="ARBA00022729"/>
    </source>
</evidence>
<keyword evidence="7" id="KW-0325">Glycoprotein</keyword>
<keyword evidence="11" id="KW-1185">Reference proteome</keyword>
<evidence type="ECO:0000313" key="11">
    <source>
        <dbReference type="Proteomes" id="UP000008909"/>
    </source>
</evidence>
<dbReference type="GO" id="GO:0016791">
    <property type="term" value="F:phosphatase activity"/>
    <property type="evidence" value="ECO:0007669"/>
    <property type="project" value="TreeGrafter"/>
</dbReference>
<dbReference type="EMBL" id="DF143105">
    <property type="protein sequence ID" value="GAA51028.1"/>
    <property type="molecule type" value="Genomic_DNA"/>
</dbReference>
<evidence type="ECO:0000313" key="10">
    <source>
        <dbReference type="EMBL" id="GAA51028.1"/>
    </source>
</evidence>
<keyword evidence="8" id="KW-0812">Transmembrane</keyword>
<dbReference type="PANTHER" id="PTHR11567">
    <property type="entry name" value="ACID PHOSPHATASE-RELATED"/>
    <property type="match status" value="1"/>
</dbReference>
<evidence type="ECO:0000256" key="6">
    <source>
        <dbReference type="ARBA" id="ARBA00023157"/>
    </source>
</evidence>
<name>G7YDJ4_CLOSI</name>
<gene>
    <name evidence="10" type="ORF">CLF_105456</name>
</gene>
<feature type="signal peptide" evidence="9">
    <location>
        <begin position="1"/>
        <end position="27"/>
    </location>
</feature>
<dbReference type="Gene3D" id="3.40.50.1240">
    <property type="entry name" value="Phosphoglycerate mutase-like"/>
    <property type="match status" value="2"/>
</dbReference>
<dbReference type="InterPro" id="IPR029033">
    <property type="entry name" value="His_PPase_superfam"/>
</dbReference>
<keyword evidence="4 9" id="KW-0732">Signal</keyword>
<sequence length="627" mass="70526">MSGWCAFPVFQCLLLLVCILCPHVISGATNVLAQDSPETHSNGSLLSVSKLQHLHILFRHGDRTPIHDMLHTSVPFEKTWPLGRGQLTEQGIVQEFQLGQWIRRRYNSYIPSMYNGSELHMRSTDIDRTLMSAQAVAAGIYQNASSPLQDYGIPWRPIPVHTVRQEADVLLSIAKCPCLDVLRKIQMNSDEAINFEKSHRSLFELINKNMETVKIDRFNLMSLVDQFICMRAHNMSLPGWCTEKVFDEMVEVGKFYWALQYASTPDILRLEIGVFLDALVHHLKSITNATNSSTVQGHQLSVQHTMAYSAHDTDVTYLLGAFGAFNNETIPYSAAIVFELIGPDPPSPTPNYRLRLNYKRGHLDTVGEYRTLAPCTGQSSKSGCPLDLVLIYLELYSLDPDEFAQLEKVHSTHMIRLEIGVFLHTLVEHITYVTQGILATQANNQTKHLAVQHTMAYSGHDSDMVPFLAAMGVYDGGLVEYSSCAVVELLGPTPPAPAEAYYLRLLYKRGWKDHDGQYLQFGRVEKCKGRPGIDGCRLDWVLEGIRPLVLDPNVYESECATMDYGAIDRLVELFKRMSASTTILFTFAILLIASFSVIILGLLAWRTYRSRSMQSDLISFARLQPTA</sequence>
<dbReference type="PANTHER" id="PTHR11567:SF211">
    <property type="entry name" value="PROSTATIC ACID PHOSPHATASE"/>
    <property type="match status" value="1"/>
</dbReference>
<dbReference type="InterPro" id="IPR000560">
    <property type="entry name" value="His_Pase_clade-2"/>
</dbReference>
<dbReference type="SUPFAM" id="SSF53254">
    <property type="entry name" value="Phosphoglycerate mutase-like"/>
    <property type="match status" value="2"/>
</dbReference>
<evidence type="ECO:0000256" key="3">
    <source>
        <dbReference type="ARBA" id="ARBA00012646"/>
    </source>
</evidence>
<dbReference type="CDD" id="cd07061">
    <property type="entry name" value="HP_HAP_like"/>
    <property type="match status" value="1"/>
</dbReference>
<keyword evidence="5" id="KW-0378">Hydrolase</keyword>
<dbReference type="EC" id="3.1.3.2" evidence="3"/>